<dbReference type="Proteomes" id="UP001432180">
    <property type="component" value="Chromosome"/>
</dbReference>
<dbReference type="RefSeq" id="WP_328984143.1">
    <property type="nucleotide sequence ID" value="NZ_CP121472.1"/>
</dbReference>
<dbReference type="EMBL" id="CP121472">
    <property type="protein sequence ID" value="WPL18376.1"/>
    <property type="molecule type" value="Genomic_DNA"/>
</dbReference>
<evidence type="ECO:0008006" key="3">
    <source>
        <dbReference type="Google" id="ProtNLM"/>
    </source>
</evidence>
<accession>A0ABZ0SE30</accession>
<organism evidence="1 2">
    <name type="scientific">Thiorhodovibrio winogradskyi</name>
    <dbReference type="NCBI Taxonomy" id="77007"/>
    <lineage>
        <taxon>Bacteria</taxon>
        <taxon>Pseudomonadati</taxon>
        <taxon>Pseudomonadota</taxon>
        <taxon>Gammaproteobacteria</taxon>
        <taxon>Chromatiales</taxon>
        <taxon>Chromatiaceae</taxon>
        <taxon>Thiorhodovibrio</taxon>
    </lineage>
</organism>
<gene>
    <name evidence="1" type="ORF">Thiowin_03447</name>
</gene>
<name>A0ABZ0SE30_9GAMM</name>
<reference evidence="1 2" key="1">
    <citation type="journal article" date="2023" name="Microorganisms">
        <title>Thiorhodovibrio frisius and Trv. litoralis spp. nov., Two Novel Members from a Clade of Fastidious Purple Sulfur Bacteria That Exhibit Unique Red-Shifted Light-Harvesting Capabilities.</title>
        <authorList>
            <person name="Methner A."/>
            <person name="Kuzyk S.B."/>
            <person name="Petersen J."/>
            <person name="Bauer S."/>
            <person name="Brinkmann H."/>
            <person name="Sichau K."/>
            <person name="Wanner G."/>
            <person name="Wolf J."/>
            <person name="Neumann-Schaal M."/>
            <person name="Henke P."/>
            <person name="Tank M."/>
            <person name="Sproer C."/>
            <person name="Bunk B."/>
            <person name="Overmann J."/>
        </authorList>
    </citation>
    <scope>NUCLEOTIDE SEQUENCE [LARGE SCALE GENOMIC DNA]</scope>
    <source>
        <strain evidence="1 2">DSM 6702</strain>
    </source>
</reference>
<sequence>MNNTLIEAELPTELAAQAQAFVAAGWATDFNDLLAEALRRFLESHEASVTESFIKDDIEWGLHGRD</sequence>
<proteinExistence type="predicted"/>
<keyword evidence="2" id="KW-1185">Reference proteome</keyword>
<evidence type="ECO:0000313" key="1">
    <source>
        <dbReference type="EMBL" id="WPL18376.1"/>
    </source>
</evidence>
<evidence type="ECO:0000313" key="2">
    <source>
        <dbReference type="Proteomes" id="UP001432180"/>
    </source>
</evidence>
<protein>
    <recommendedName>
        <fullName evidence="3">CopG family transcriptional regulator</fullName>
    </recommendedName>
</protein>